<feature type="compositionally biased region" description="Low complexity" evidence="1">
    <location>
        <begin position="444"/>
        <end position="458"/>
    </location>
</feature>
<dbReference type="AlphaFoldDB" id="A0AAD7J1X9"/>
<proteinExistence type="predicted"/>
<keyword evidence="2" id="KW-0472">Membrane</keyword>
<feature type="region of interest" description="Disordered" evidence="1">
    <location>
        <begin position="418"/>
        <end position="521"/>
    </location>
</feature>
<feature type="compositionally biased region" description="Low complexity" evidence="1">
    <location>
        <begin position="25"/>
        <end position="36"/>
    </location>
</feature>
<evidence type="ECO:0000256" key="2">
    <source>
        <dbReference type="SAM" id="Phobius"/>
    </source>
</evidence>
<feature type="transmembrane region" description="Helical" evidence="2">
    <location>
        <begin position="325"/>
        <end position="346"/>
    </location>
</feature>
<evidence type="ECO:0000313" key="4">
    <source>
        <dbReference type="Proteomes" id="UP001215280"/>
    </source>
</evidence>
<evidence type="ECO:0000256" key="1">
    <source>
        <dbReference type="SAM" id="MobiDB-lite"/>
    </source>
</evidence>
<comment type="caution">
    <text evidence="3">The sequence shown here is derived from an EMBL/GenBank/DDBJ whole genome shotgun (WGS) entry which is preliminary data.</text>
</comment>
<feature type="region of interest" description="Disordered" evidence="1">
    <location>
        <begin position="19"/>
        <end position="40"/>
    </location>
</feature>
<accession>A0AAD7J1X9</accession>
<feature type="compositionally biased region" description="Polar residues" evidence="1">
    <location>
        <begin position="459"/>
        <end position="473"/>
    </location>
</feature>
<keyword evidence="2" id="KW-0812">Transmembrane</keyword>
<feature type="region of interest" description="Disordered" evidence="1">
    <location>
        <begin position="291"/>
        <end position="322"/>
    </location>
</feature>
<sequence>MSALNITVFDQSPAFLYSPDREGDSSSSWESAWTGSPDSSYDTTHTAPNYGLGTSFHFTTLAGSSVELDFVGTAVTLYGQGTAGAYTTTLDGGEAISGAPSGSILATYGGLNDTNKHTIVLQVTQSQTLTLSYATVTIRSDIPASSVVNTTETAVTVGTNNTDSTNSFFSTSGSGFSNQHVDEGYTRLDTDSSGATTSFTCSNTSALFVYGTTNWNHQTFSFEIDPPTGASQGARIFNGTSKWFVLGNLVYFEAGMDPTQTYQVKMTNLIGGSYSDIHSVVMMNLPAEAGTSAAGSQTSSGASASTSSATSTSTPSKSSSAGKTVGITVGAVAAAATVIILALLCWRRRSRSTRKISRLSLDGMVVTPFGKSPTNGNTLPSLAETPMGLSHFRNQSEQYSTNYSIDSAMNSVQDLRDRAMGGPRYSSLSTSDDFNPYSDPRMQNSAGSGSMFAGSSNGQPTPTTHLGPQSYIRNSGKRPLPTEASSSSSQLPRQEVDAGRIVPDAVEETLPPNYDPTWAGN</sequence>
<dbReference type="EMBL" id="JARJLG010000073">
    <property type="protein sequence ID" value="KAJ7752740.1"/>
    <property type="molecule type" value="Genomic_DNA"/>
</dbReference>
<protein>
    <submittedName>
        <fullName evidence="3">Uncharacterized protein</fullName>
    </submittedName>
</protein>
<reference evidence="3" key="1">
    <citation type="submission" date="2023-03" db="EMBL/GenBank/DDBJ databases">
        <title>Massive genome expansion in bonnet fungi (Mycena s.s.) driven by repeated elements and novel gene families across ecological guilds.</title>
        <authorList>
            <consortium name="Lawrence Berkeley National Laboratory"/>
            <person name="Harder C.B."/>
            <person name="Miyauchi S."/>
            <person name="Viragh M."/>
            <person name="Kuo A."/>
            <person name="Thoen E."/>
            <person name="Andreopoulos B."/>
            <person name="Lu D."/>
            <person name="Skrede I."/>
            <person name="Drula E."/>
            <person name="Henrissat B."/>
            <person name="Morin E."/>
            <person name="Kohler A."/>
            <person name="Barry K."/>
            <person name="LaButti K."/>
            <person name="Morin E."/>
            <person name="Salamov A."/>
            <person name="Lipzen A."/>
            <person name="Mereny Z."/>
            <person name="Hegedus B."/>
            <person name="Baldrian P."/>
            <person name="Stursova M."/>
            <person name="Weitz H."/>
            <person name="Taylor A."/>
            <person name="Grigoriev I.V."/>
            <person name="Nagy L.G."/>
            <person name="Martin F."/>
            <person name="Kauserud H."/>
        </authorList>
    </citation>
    <scope>NUCLEOTIDE SEQUENCE</scope>
    <source>
        <strain evidence="3">CBHHK188m</strain>
    </source>
</reference>
<evidence type="ECO:0000313" key="3">
    <source>
        <dbReference type="EMBL" id="KAJ7752740.1"/>
    </source>
</evidence>
<organism evidence="3 4">
    <name type="scientific">Mycena maculata</name>
    <dbReference type="NCBI Taxonomy" id="230809"/>
    <lineage>
        <taxon>Eukaryota</taxon>
        <taxon>Fungi</taxon>
        <taxon>Dikarya</taxon>
        <taxon>Basidiomycota</taxon>
        <taxon>Agaricomycotina</taxon>
        <taxon>Agaricomycetes</taxon>
        <taxon>Agaricomycetidae</taxon>
        <taxon>Agaricales</taxon>
        <taxon>Marasmiineae</taxon>
        <taxon>Mycenaceae</taxon>
        <taxon>Mycena</taxon>
    </lineage>
</organism>
<name>A0AAD7J1X9_9AGAR</name>
<keyword evidence="4" id="KW-1185">Reference proteome</keyword>
<gene>
    <name evidence="3" type="ORF">DFH07DRAFT_824819</name>
</gene>
<feature type="compositionally biased region" description="Polar residues" evidence="1">
    <location>
        <begin position="483"/>
        <end position="492"/>
    </location>
</feature>
<dbReference type="Proteomes" id="UP001215280">
    <property type="component" value="Unassembled WGS sequence"/>
</dbReference>
<keyword evidence="2" id="KW-1133">Transmembrane helix</keyword>